<dbReference type="Gene3D" id="3.40.50.300">
    <property type="entry name" value="P-loop containing nucleotide triphosphate hydrolases"/>
    <property type="match status" value="1"/>
</dbReference>
<evidence type="ECO:0000313" key="11">
    <source>
        <dbReference type="Proteomes" id="UP000280501"/>
    </source>
</evidence>
<evidence type="ECO:0000256" key="7">
    <source>
        <dbReference type="ARBA" id="ARBA00023136"/>
    </source>
</evidence>
<evidence type="ECO:0000256" key="1">
    <source>
        <dbReference type="ARBA" id="ARBA00004202"/>
    </source>
</evidence>
<dbReference type="FunFam" id="3.40.50.300:FF:000016">
    <property type="entry name" value="Oligopeptide ABC transporter ATP-binding component"/>
    <property type="match status" value="1"/>
</dbReference>
<evidence type="ECO:0000256" key="2">
    <source>
        <dbReference type="ARBA" id="ARBA00005417"/>
    </source>
</evidence>
<keyword evidence="11" id="KW-1185">Reference proteome</keyword>
<dbReference type="Pfam" id="PF00005">
    <property type="entry name" value="ABC_tran"/>
    <property type="match status" value="1"/>
</dbReference>
<evidence type="ECO:0000256" key="4">
    <source>
        <dbReference type="ARBA" id="ARBA00022475"/>
    </source>
</evidence>
<name>A0A3N4YGN3_9MICO</name>
<dbReference type="InterPro" id="IPR003439">
    <property type="entry name" value="ABC_transporter-like_ATP-bd"/>
</dbReference>
<keyword evidence="5" id="KW-0547">Nucleotide-binding</keyword>
<dbReference type="GO" id="GO:0005886">
    <property type="term" value="C:plasma membrane"/>
    <property type="evidence" value="ECO:0007669"/>
    <property type="project" value="UniProtKB-SubCell"/>
</dbReference>
<dbReference type="InterPro" id="IPR013563">
    <property type="entry name" value="Oligopep_ABC_C"/>
</dbReference>
<dbReference type="InterPro" id="IPR003593">
    <property type="entry name" value="AAA+_ATPase"/>
</dbReference>
<feature type="compositionally biased region" description="Gly residues" evidence="8">
    <location>
        <begin position="419"/>
        <end position="432"/>
    </location>
</feature>
<feature type="region of interest" description="Disordered" evidence="8">
    <location>
        <begin position="1"/>
        <end position="49"/>
    </location>
</feature>
<comment type="subcellular location">
    <subcellularLocation>
        <location evidence="1">Cell membrane</location>
        <topology evidence="1">Peripheral membrane protein</topology>
    </subcellularLocation>
</comment>
<dbReference type="PROSITE" id="PS50893">
    <property type="entry name" value="ABC_TRANSPORTER_2"/>
    <property type="match status" value="1"/>
</dbReference>
<proteinExistence type="inferred from homology"/>
<keyword evidence="3" id="KW-0813">Transport</keyword>
<evidence type="ECO:0000256" key="5">
    <source>
        <dbReference type="ARBA" id="ARBA00022741"/>
    </source>
</evidence>
<protein>
    <submittedName>
        <fullName evidence="10">Peptide/nickel transport system ATP-binding protein/oligopeptide transport system ATP-binding protein</fullName>
    </submittedName>
</protein>
<dbReference type="InterPro" id="IPR050388">
    <property type="entry name" value="ABC_Ni/Peptide_Import"/>
</dbReference>
<dbReference type="GO" id="GO:0016887">
    <property type="term" value="F:ATP hydrolysis activity"/>
    <property type="evidence" value="ECO:0007669"/>
    <property type="project" value="InterPro"/>
</dbReference>
<feature type="region of interest" description="Disordered" evidence="8">
    <location>
        <begin position="394"/>
        <end position="450"/>
    </location>
</feature>
<dbReference type="SUPFAM" id="SSF52540">
    <property type="entry name" value="P-loop containing nucleoside triphosphate hydrolases"/>
    <property type="match status" value="1"/>
</dbReference>
<sequence length="450" mass="46917">MRRGPSSSAPAADHAISHRGNATTTQDGVVDHGDARERHGHGTSSGTPLLEVRDLAVEFRTREGVVRAVDGLSYTVEAGRTLAVVGESGSGKSVSSLAVMGLLPETARVTRGSVRLSGEDLLGLSPREHRSRCGDRIAMVFQDALAALNPVHTVGYQLTEALRRRRGMSRGDARRRAVELLDLVRVPNARGRVRDYPHQFSGGMRQRVLIATALAMDPDVLIADEPTTALDVTVQAQVLRLLAEIQAERRMGLVLITHDLGVVAGVADDVTVMYAGRVVERAPVRETFRTPAHPYTRALLRSIPSAGAGGPGANGGARKRRLAVIPGRPPSPAAPPPGCAFHPRCDLARDRCRSDVPALAAVPAADARETGDDGSTAAHASACHFAAEVLASPALPGSTGRQDAHDSAGTGNLPRASSGGPGTSAPGTGGPPHTGYPGPRGQESQEASDG</sequence>
<dbReference type="NCBIfam" id="TIGR01727">
    <property type="entry name" value="oligo_HPY"/>
    <property type="match status" value="1"/>
</dbReference>
<dbReference type="PROSITE" id="PS00211">
    <property type="entry name" value="ABC_TRANSPORTER_1"/>
    <property type="match status" value="1"/>
</dbReference>
<dbReference type="SMART" id="SM00382">
    <property type="entry name" value="AAA"/>
    <property type="match status" value="1"/>
</dbReference>
<dbReference type="PANTHER" id="PTHR43297">
    <property type="entry name" value="OLIGOPEPTIDE TRANSPORT ATP-BINDING PROTEIN APPD"/>
    <property type="match status" value="1"/>
</dbReference>
<keyword evidence="7" id="KW-0472">Membrane</keyword>
<dbReference type="InterPro" id="IPR027417">
    <property type="entry name" value="P-loop_NTPase"/>
</dbReference>
<evidence type="ECO:0000256" key="3">
    <source>
        <dbReference type="ARBA" id="ARBA00022448"/>
    </source>
</evidence>
<dbReference type="Proteomes" id="UP000280501">
    <property type="component" value="Unassembled WGS sequence"/>
</dbReference>
<reference evidence="10 11" key="1">
    <citation type="submission" date="2018-11" db="EMBL/GenBank/DDBJ databases">
        <title>Sequencing the genomes of 1000 actinobacteria strains.</title>
        <authorList>
            <person name="Klenk H.-P."/>
        </authorList>
    </citation>
    <scope>NUCLEOTIDE SEQUENCE [LARGE SCALE GENOMIC DNA]</scope>
    <source>
        <strain evidence="10 11">DSM 15700</strain>
    </source>
</reference>
<keyword evidence="4" id="KW-1003">Cell membrane</keyword>
<feature type="domain" description="ABC transporter" evidence="9">
    <location>
        <begin position="50"/>
        <end position="300"/>
    </location>
</feature>
<evidence type="ECO:0000313" key="10">
    <source>
        <dbReference type="EMBL" id="RPF19973.1"/>
    </source>
</evidence>
<evidence type="ECO:0000256" key="6">
    <source>
        <dbReference type="ARBA" id="ARBA00022840"/>
    </source>
</evidence>
<dbReference type="GO" id="GO:0005524">
    <property type="term" value="F:ATP binding"/>
    <property type="evidence" value="ECO:0007669"/>
    <property type="project" value="UniProtKB-KW"/>
</dbReference>
<organism evidence="10 11">
    <name type="scientific">Myceligenerans xiligouense</name>
    <dbReference type="NCBI Taxonomy" id="253184"/>
    <lineage>
        <taxon>Bacteria</taxon>
        <taxon>Bacillati</taxon>
        <taxon>Actinomycetota</taxon>
        <taxon>Actinomycetes</taxon>
        <taxon>Micrococcales</taxon>
        <taxon>Promicromonosporaceae</taxon>
        <taxon>Myceligenerans</taxon>
    </lineage>
</organism>
<dbReference type="AlphaFoldDB" id="A0A3N4YGN3"/>
<dbReference type="Pfam" id="PF08352">
    <property type="entry name" value="oligo_HPY"/>
    <property type="match status" value="1"/>
</dbReference>
<comment type="caution">
    <text evidence="10">The sequence shown here is derived from an EMBL/GenBank/DDBJ whole genome shotgun (WGS) entry which is preliminary data.</text>
</comment>
<dbReference type="InterPro" id="IPR017871">
    <property type="entry name" value="ABC_transporter-like_CS"/>
</dbReference>
<dbReference type="GO" id="GO:0015833">
    <property type="term" value="P:peptide transport"/>
    <property type="evidence" value="ECO:0007669"/>
    <property type="project" value="InterPro"/>
</dbReference>
<evidence type="ECO:0000256" key="8">
    <source>
        <dbReference type="SAM" id="MobiDB-lite"/>
    </source>
</evidence>
<dbReference type="EMBL" id="RKQZ01000001">
    <property type="protein sequence ID" value="RPF19973.1"/>
    <property type="molecule type" value="Genomic_DNA"/>
</dbReference>
<evidence type="ECO:0000259" key="9">
    <source>
        <dbReference type="PROSITE" id="PS50893"/>
    </source>
</evidence>
<comment type="similarity">
    <text evidence="2">Belongs to the ABC transporter superfamily.</text>
</comment>
<dbReference type="CDD" id="cd03257">
    <property type="entry name" value="ABC_NikE_OppD_transporters"/>
    <property type="match status" value="1"/>
</dbReference>
<accession>A0A3N4YGN3</accession>
<dbReference type="PANTHER" id="PTHR43297:SF2">
    <property type="entry name" value="DIPEPTIDE TRANSPORT ATP-BINDING PROTEIN DPPD"/>
    <property type="match status" value="1"/>
</dbReference>
<gene>
    <name evidence="10" type="ORF">EDD34_0547</name>
</gene>
<keyword evidence="6 10" id="KW-0067">ATP-binding</keyword>